<comment type="caution">
    <text evidence="2">The sequence shown here is derived from an EMBL/GenBank/DDBJ whole genome shotgun (WGS) entry which is preliminary data.</text>
</comment>
<evidence type="ECO:0000313" key="3">
    <source>
        <dbReference type="Proteomes" id="UP000326759"/>
    </source>
</evidence>
<keyword evidence="1" id="KW-0732">Signal</keyword>
<keyword evidence="3" id="KW-1185">Reference proteome</keyword>
<feature type="chain" id="PRO_5024339893" evidence="1">
    <location>
        <begin position="20"/>
        <end position="93"/>
    </location>
</feature>
<organism evidence="2 3">
    <name type="scientific">Armadillidium nasatum</name>
    <dbReference type="NCBI Taxonomy" id="96803"/>
    <lineage>
        <taxon>Eukaryota</taxon>
        <taxon>Metazoa</taxon>
        <taxon>Ecdysozoa</taxon>
        <taxon>Arthropoda</taxon>
        <taxon>Crustacea</taxon>
        <taxon>Multicrustacea</taxon>
        <taxon>Malacostraca</taxon>
        <taxon>Eumalacostraca</taxon>
        <taxon>Peracarida</taxon>
        <taxon>Isopoda</taxon>
        <taxon>Oniscidea</taxon>
        <taxon>Crinocheta</taxon>
        <taxon>Armadillidiidae</taxon>
        <taxon>Armadillidium</taxon>
    </lineage>
</organism>
<dbReference type="Proteomes" id="UP000326759">
    <property type="component" value="Unassembled WGS sequence"/>
</dbReference>
<dbReference type="EMBL" id="SEYY01021465">
    <property type="protein sequence ID" value="KAB7496342.1"/>
    <property type="molecule type" value="Genomic_DNA"/>
</dbReference>
<sequence>MKMFLIFLWSVLFIDSASADHILTHWSNGPFYYCEELDIYYCHTSECYWYKHHLHTSCCNVTHPCPLCCYNSIDEVVCYEQMNCEKPQHPCLY</sequence>
<accession>A0A5N5SQZ6</accession>
<proteinExistence type="predicted"/>
<reference evidence="2 3" key="1">
    <citation type="journal article" date="2019" name="PLoS Biol.">
        <title>Sex chromosomes control vertical transmission of feminizing Wolbachia symbionts in an isopod.</title>
        <authorList>
            <person name="Becking T."/>
            <person name="Chebbi M.A."/>
            <person name="Giraud I."/>
            <person name="Moumen B."/>
            <person name="Laverre T."/>
            <person name="Caubet Y."/>
            <person name="Peccoud J."/>
            <person name="Gilbert C."/>
            <person name="Cordaux R."/>
        </authorList>
    </citation>
    <scope>NUCLEOTIDE SEQUENCE [LARGE SCALE GENOMIC DNA]</scope>
    <source>
        <strain evidence="2">ANa2</strain>
        <tissue evidence="2">Whole body excluding digestive tract and cuticle</tissue>
    </source>
</reference>
<dbReference type="AlphaFoldDB" id="A0A5N5SQZ6"/>
<gene>
    <name evidence="2" type="ORF">Anas_07650</name>
</gene>
<evidence type="ECO:0000313" key="2">
    <source>
        <dbReference type="EMBL" id="KAB7496342.1"/>
    </source>
</evidence>
<name>A0A5N5SQZ6_9CRUS</name>
<protein>
    <submittedName>
        <fullName evidence="2">Uncharacterized protein</fullName>
    </submittedName>
</protein>
<feature type="signal peptide" evidence="1">
    <location>
        <begin position="1"/>
        <end position="19"/>
    </location>
</feature>
<evidence type="ECO:0000256" key="1">
    <source>
        <dbReference type="SAM" id="SignalP"/>
    </source>
</evidence>